<dbReference type="SUPFAM" id="SSF82784">
    <property type="entry name" value="OsmC-like"/>
    <property type="match status" value="1"/>
</dbReference>
<feature type="compositionally biased region" description="Low complexity" evidence="2">
    <location>
        <begin position="183"/>
        <end position="226"/>
    </location>
</feature>
<comment type="caution">
    <text evidence="3">The sequence shown here is derived from an EMBL/GenBank/DDBJ whole genome shotgun (WGS) entry which is preliminary data.</text>
</comment>
<reference evidence="3 4" key="1">
    <citation type="journal article" date="2017" name="Elife">
        <title>Extensive horizontal gene transfer in cheese-associated bacteria.</title>
        <authorList>
            <person name="Bonham K.S."/>
            <person name="Wolfe B.E."/>
            <person name="Dutton R.J."/>
        </authorList>
    </citation>
    <scope>NUCLEOTIDE SEQUENCE [LARGE SCALE GENOMIC DNA]</scope>
    <source>
        <strain evidence="3 4">341_9</strain>
    </source>
</reference>
<dbReference type="PANTHER" id="PTHR33797:SF2">
    <property type="entry name" value="ORGANIC HYDROPEROXIDE RESISTANCE PROTEIN-LIKE"/>
    <property type="match status" value="1"/>
</dbReference>
<dbReference type="OrthoDB" id="9797508at2"/>
<dbReference type="InterPro" id="IPR003718">
    <property type="entry name" value="OsmC/Ohr_fam"/>
</dbReference>
<protein>
    <recommendedName>
        <fullName evidence="5">Organic hydroperoxide resistance protein</fullName>
    </recommendedName>
</protein>
<organism evidence="3 4">
    <name type="scientific">Brachybacterium alimentarium</name>
    <dbReference type="NCBI Taxonomy" id="47845"/>
    <lineage>
        <taxon>Bacteria</taxon>
        <taxon>Bacillati</taxon>
        <taxon>Actinomycetota</taxon>
        <taxon>Actinomycetes</taxon>
        <taxon>Micrococcales</taxon>
        <taxon>Dermabacteraceae</taxon>
        <taxon>Brachybacterium</taxon>
    </lineage>
</organism>
<dbReference type="EMBL" id="NRGR01000040">
    <property type="protein sequence ID" value="PCC37764.1"/>
    <property type="molecule type" value="Genomic_DNA"/>
</dbReference>
<dbReference type="InterPro" id="IPR036102">
    <property type="entry name" value="OsmC/Ohrsf"/>
</dbReference>
<dbReference type="GO" id="GO:0006979">
    <property type="term" value="P:response to oxidative stress"/>
    <property type="evidence" value="ECO:0007669"/>
    <property type="project" value="InterPro"/>
</dbReference>
<accession>A0A2A3YEP6</accession>
<dbReference type="Pfam" id="PF02566">
    <property type="entry name" value="OsmC"/>
    <property type="match status" value="1"/>
</dbReference>
<feature type="region of interest" description="Disordered" evidence="2">
    <location>
        <begin position="183"/>
        <end position="232"/>
    </location>
</feature>
<dbReference type="AlphaFoldDB" id="A0A2A3YEP6"/>
<gene>
    <name evidence="3" type="ORF">CIK66_17590</name>
</gene>
<evidence type="ECO:0008006" key="5">
    <source>
        <dbReference type="Google" id="ProtNLM"/>
    </source>
</evidence>
<name>A0A2A3YEP6_9MICO</name>
<dbReference type="Gene3D" id="3.30.300.20">
    <property type="match status" value="1"/>
</dbReference>
<comment type="similarity">
    <text evidence="1">Belongs to the OsmC/Ohr family.</text>
</comment>
<feature type="compositionally biased region" description="Low complexity" evidence="2">
    <location>
        <begin position="34"/>
        <end position="46"/>
    </location>
</feature>
<dbReference type="RefSeq" id="WP_096197893.1">
    <property type="nucleotide sequence ID" value="NZ_NRGR01000040.1"/>
</dbReference>
<dbReference type="InterPro" id="IPR019953">
    <property type="entry name" value="OHR"/>
</dbReference>
<proteinExistence type="inferred from homology"/>
<evidence type="ECO:0000313" key="3">
    <source>
        <dbReference type="EMBL" id="PCC37764.1"/>
    </source>
</evidence>
<keyword evidence="4" id="KW-1185">Reference proteome</keyword>
<dbReference type="Proteomes" id="UP000218598">
    <property type="component" value="Unassembled WGS sequence"/>
</dbReference>
<evidence type="ECO:0000256" key="2">
    <source>
        <dbReference type="SAM" id="MobiDB-lite"/>
    </source>
</evidence>
<dbReference type="InterPro" id="IPR015946">
    <property type="entry name" value="KH_dom-like_a/b"/>
</dbReference>
<evidence type="ECO:0000256" key="1">
    <source>
        <dbReference type="ARBA" id="ARBA00007378"/>
    </source>
</evidence>
<feature type="region of interest" description="Disordered" evidence="2">
    <location>
        <begin position="1"/>
        <end position="77"/>
    </location>
</feature>
<sequence>MTDDALYTARVDNSGGTSGHVRVHDGPILPCPDTAGAASGSHTAGSGLVGSDLAGSDSAKSCPTGSDVVLPTGAPTPSGSGFNPEQFLAMAWATCLGETLRVVLRERRLPHDSSVSVEVELHRDPAGGYRFVPRARVTIEQMAADEAREIAAAAHARCPVSKLLTGQGEPVLEIVDVADATDTSRATDAPAATGATDAPGATDRPDAGDAPETPETPEAPSTPGAAHTPEPT</sequence>
<dbReference type="PANTHER" id="PTHR33797">
    <property type="entry name" value="ORGANIC HYDROPEROXIDE RESISTANCE PROTEIN-LIKE"/>
    <property type="match status" value="1"/>
</dbReference>
<evidence type="ECO:0000313" key="4">
    <source>
        <dbReference type="Proteomes" id="UP000218598"/>
    </source>
</evidence>